<gene>
    <name evidence="2" type="ORF">EVOR1521_LOCUS17313</name>
</gene>
<organism evidence="2 3">
    <name type="scientific">Effrenium voratum</name>
    <dbReference type="NCBI Taxonomy" id="2562239"/>
    <lineage>
        <taxon>Eukaryota</taxon>
        <taxon>Sar</taxon>
        <taxon>Alveolata</taxon>
        <taxon>Dinophyceae</taxon>
        <taxon>Suessiales</taxon>
        <taxon>Symbiodiniaceae</taxon>
        <taxon>Effrenium</taxon>
    </lineage>
</organism>
<dbReference type="PANTHER" id="PTHR46601">
    <property type="entry name" value="ULP_PROTEASE DOMAIN-CONTAINING PROTEIN"/>
    <property type="match status" value="1"/>
</dbReference>
<reference evidence="2" key="1">
    <citation type="submission" date="2023-08" db="EMBL/GenBank/DDBJ databases">
        <authorList>
            <person name="Chen Y."/>
            <person name="Shah S."/>
            <person name="Dougan E. K."/>
            <person name="Thang M."/>
            <person name="Chan C."/>
        </authorList>
    </citation>
    <scope>NUCLEOTIDE SEQUENCE</scope>
</reference>
<feature type="compositionally biased region" description="Low complexity" evidence="1">
    <location>
        <begin position="737"/>
        <end position="755"/>
    </location>
</feature>
<sequence>MTPEKAAAAAVPEEKPKLNFGGKTERVATCRLCEEARTWAQKGSFCEYCTGAFRRATGHQRLHILFEDQHLAESVRQESKTKRAEAENASPPKKGLEKKLEEFLRRFEEVLPQQRRIVANEVVEELTANCSDLRLILQRDAAQDTACGLLLEQLGKLRATVPASTNLDVPVITLTQLDSAVTKVPLPQEALTAAGYTLTKHSAAAAAEGPKSQQRKRGRRTKVNSRNKKMVVAQHLRKKRYRVFLEEPELHESMSWSTFHSIMKRHFPHVKNPMRQTDICEHCKHLERHLLPAAQRALAKHRLEIEEFSQQYFHPFDSSPATIENKEKTDKFPLLATSLAFVQQQNFNAANSRERQALGLATRLALHSAEASAIHTLKGHVELLEAYRWHQTSARRQEAALEQLASGESLPASAVLLQMDFKENVRYPLSAQETGDEWHAQNKLSLTVFGVFARVPTRTGTHVDVYLLLVSEVLDHDAQAANMLVNEAIALLRRHPGTHWPAVKKLILASDVGPHFRSYENAVKVLNVEVEVLYLAEHHGKGACDRLFAWTRMWVSRFIQKHPIYNLRDLTQCYREGAASRIADDPTTPAILVSNFDPGRFRPTKRSFLSAATLKISRTYSLVALDRHAAPGVRIVNHVFTDLRQGSRVLPCHVDEVVSEEKVEWRRGYYDKPRSWEQAGPEPGDVNHVTRRFAAQKTFLPDREVAPKRSLEEKMSAKAKQLSKHAAKKKRELAEGSSSSASSSSSSSSTSSEKA</sequence>
<feature type="compositionally biased region" description="Basic residues" evidence="1">
    <location>
        <begin position="721"/>
        <end position="731"/>
    </location>
</feature>
<dbReference type="PANTHER" id="PTHR46601:SF1">
    <property type="entry name" value="ADF-H DOMAIN-CONTAINING PROTEIN"/>
    <property type="match status" value="1"/>
</dbReference>
<evidence type="ECO:0000313" key="2">
    <source>
        <dbReference type="EMBL" id="CAJ1392143.1"/>
    </source>
</evidence>
<feature type="compositionally biased region" description="Basic residues" evidence="1">
    <location>
        <begin position="213"/>
        <end position="225"/>
    </location>
</feature>
<evidence type="ECO:0000256" key="1">
    <source>
        <dbReference type="SAM" id="MobiDB-lite"/>
    </source>
</evidence>
<feature type="region of interest" description="Disordered" evidence="1">
    <location>
        <begin position="704"/>
        <end position="755"/>
    </location>
</feature>
<protein>
    <submittedName>
        <fullName evidence="2">Uncharacterized protein</fullName>
    </submittedName>
</protein>
<dbReference type="AlphaFoldDB" id="A0AA36ISY7"/>
<dbReference type="EMBL" id="CAUJNA010002269">
    <property type="protein sequence ID" value="CAJ1392143.1"/>
    <property type="molecule type" value="Genomic_DNA"/>
</dbReference>
<comment type="caution">
    <text evidence="2">The sequence shown here is derived from an EMBL/GenBank/DDBJ whole genome shotgun (WGS) entry which is preliminary data.</text>
</comment>
<proteinExistence type="predicted"/>
<evidence type="ECO:0000313" key="3">
    <source>
        <dbReference type="Proteomes" id="UP001178507"/>
    </source>
</evidence>
<name>A0AA36ISY7_9DINO</name>
<accession>A0AA36ISY7</accession>
<dbReference type="Proteomes" id="UP001178507">
    <property type="component" value="Unassembled WGS sequence"/>
</dbReference>
<feature type="region of interest" description="Disordered" evidence="1">
    <location>
        <begin position="202"/>
        <end position="225"/>
    </location>
</feature>
<keyword evidence="3" id="KW-1185">Reference proteome</keyword>
<feature type="compositionally biased region" description="Basic and acidic residues" evidence="1">
    <location>
        <begin position="704"/>
        <end position="716"/>
    </location>
</feature>